<dbReference type="EMBL" id="VMBG01000002">
    <property type="protein sequence ID" value="TSJ76739.1"/>
    <property type="molecule type" value="Genomic_DNA"/>
</dbReference>
<dbReference type="PANTHER" id="PTHR31005:SF8">
    <property type="entry name" value="DUF4139 DOMAIN-CONTAINING PROTEIN"/>
    <property type="match status" value="1"/>
</dbReference>
<evidence type="ECO:0000313" key="5">
    <source>
        <dbReference type="EMBL" id="TSJ76739.1"/>
    </source>
</evidence>
<keyword evidence="1" id="KW-0175">Coiled coil</keyword>
<sequence>MKIPLLPLVLAALAAQAFAAPIPADSTITAATVYADRAVVTRLARIDLPAGQSEVTFAGLPVNLLDNSLQVTGRGVPATILDVGARITYIETTADPRVKTLEAELTALQRQDRALQDKLAVLDQQRALLFKIEAAVAQPAPKDATAPRPAFDDWQKLLTFSSENAARLATDRQSLDQQREDLALKTTATQAQLNELRGQRPGRRATKTVTVRVAAPQTGALDVTLAYALTGASWSPSYDARLRTEERAIELTYFGVVRNGTGEDWQKIALTLSTARPNLGGGAPELYPWIVDISRPAAARASASMPRGDMFAEKSNRDQNNAQAFNFVGLEGALGGLPAEQESSVSLAVLDTSATSASFKIPTAASIPSDNSAQKVGIATTKLDANLQYQATPKQLETAFLGAYTTNSTDFPLLAGPVSTFLDNTFVATSRLKTVMPGEKFSLDLGADEGVAIKRKLVNRFSEDTGFTSKTKRVTYEFLITVTNNKRTTERIVFKDVLPTSRDEKIIVKLLAPSEKETGTKDKPGREVTREEDGKLVWRLDLKAGEKREISLKFSVEHPADLTVSGLE</sequence>
<dbReference type="AlphaFoldDB" id="A0A556QJD1"/>
<dbReference type="RefSeq" id="WP_144230496.1">
    <property type="nucleotide sequence ID" value="NZ_CBCRVV010000009.1"/>
</dbReference>
<dbReference type="PANTHER" id="PTHR31005">
    <property type="entry name" value="DUF4139 DOMAIN-CONTAINING PROTEIN"/>
    <property type="match status" value="1"/>
</dbReference>
<gene>
    <name evidence="5" type="ORF">FPL22_11475</name>
</gene>
<keyword evidence="2" id="KW-0732">Signal</keyword>
<organism evidence="5 6">
    <name type="scientific">Rariglobus hedericola</name>
    <dbReference type="NCBI Taxonomy" id="2597822"/>
    <lineage>
        <taxon>Bacteria</taxon>
        <taxon>Pseudomonadati</taxon>
        <taxon>Verrucomicrobiota</taxon>
        <taxon>Opitutia</taxon>
        <taxon>Opitutales</taxon>
        <taxon>Opitutaceae</taxon>
        <taxon>Rariglobus</taxon>
    </lineage>
</organism>
<evidence type="ECO:0000256" key="1">
    <source>
        <dbReference type="SAM" id="Coils"/>
    </source>
</evidence>
<proteinExistence type="predicted"/>
<feature type="domain" description="DUF4140" evidence="4">
    <location>
        <begin position="31"/>
        <end position="129"/>
    </location>
</feature>
<feature type="chain" id="PRO_5022189694" evidence="2">
    <location>
        <begin position="20"/>
        <end position="568"/>
    </location>
</feature>
<dbReference type="Pfam" id="PF13598">
    <property type="entry name" value="DUF4139"/>
    <property type="match status" value="1"/>
</dbReference>
<keyword evidence="6" id="KW-1185">Reference proteome</keyword>
<protein>
    <submittedName>
        <fullName evidence="5">Mucoidy inhibitor MuiA family protein</fullName>
    </submittedName>
</protein>
<evidence type="ECO:0000256" key="2">
    <source>
        <dbReference type="SAM" id="SignalP"/>
    </source>
</evidence>
<dbReference type="OrthoDB" id="9777444at2"/>
<feature type="coiled-coil region" evidence="1">
    <location>
        <begin position="98"/>
        <end position="125"/>
    </location>
</feature>
<name>A0A556QJD1_9BACT</name>
<evidence type="ECO:0000313" key="6">
    <source>
        <dbReference type="Proteomes" id="UP000315648"/>
    </source>
</evidence>
<comment type="caution">
    <text evidence="5">The sequence shown here is derived from an EMBL/GenBank/DDBJ whole genome shotgun (WGS) entry which is preliminary data.</text>
</comment>
<dbReference type="InterPro" id="IPR037291">
    <property type="entry name" value="DUF4139"/>
</dbReference>
<feature type="signal peptide" evidence="2">
    <location>
        <begin position="1"/>
        <end position="19"/>
    </location>
</feature>
<dbReference type="Proteomes" id="UP000315648">
    <property type="component" value="Unassembled WGS sequence"/>
</dbReference>
<feature type="domain" description="DUF4139" evidence="3">
    <location>
        <begin position="223"/>
        <end position="559"/>
    </location>
</feature>
<evidence type="ECO:0000259" key="3">
    <source>
        <dbReference type="Pfam" id="PF13598"/>
    </source>
</evidence>
<dbReference type="InterPro" id="IPR011935">
    <property type="entry name" value="CHP02231"/>
</dbReference>
<dbReference type="NCBIfam" id="TIGR02231">
    <property type="entry name" value="mucoidy inhibitor MuiA family protein"/>
    <property type="match status" value="1"/>
</dbReference>
<evidence type="ECO:0000259" key="4">
    <source>
        <dbReference type="Pfam" id="PF13600"/>
    </source>
</evidence>
<accession>A0A556QJD1</accession>
<dbReference type="Pfam" id="PF13600">
    <property type="entry name" value="DUF4140"/>
    <property type="match status" value="1"/>
</dbReference>
<reference evidence="5 6" key="1">
    <citation type="submission" date="2019-07" db="EMBL/GenBank/DDBJ databases">
        <title>Description of 53C-WASEF.</title>
        <authorList>
            <person name="Pitt A."/>
            <person name="Hahn M.W."/>
        </authorList>
    </citation>
    <scope>NUCLEOTIDE SEQUENCE [LARGE SCALE GENOMIC DNA]</scope>
    <source>
        <strain evidence="5 6">53C-WASEF</strain>
    </source>
</reference>
<dbReference type="InterPro" id="IPR025554">
    <property type="entry name" value="DUF4140"/>
</dbReference>